<accession>A0ABT2KGH3</accession>
<evidence type="ECO:0000256" key="1">
    <source>
        <dbReference type="SAM" id="MobiDB-lite"/>
    </source>
</evidence>
<evidence type="ECO:0000313" key="4">
    <source>
        <dbReference type="Proteomes" id="UP000217448"/>
    </source>
</evidence>
<organism evidence="3 4">
    <name type="scientific">Alloyangia mangrovi</name>
    <dbReference type="NCBI Taxonomy" id="1779329"/>
    <lineage>
        <taxon>Bacteria</taxon>
        <taxon>Pseudomonadati</taxon>
        <taxon>Pseudomonadota</taxon>
        <taxon>Alphaproteobacteria</taxon>
        <taxon>Rhodobacterales</taxon>
        <taxon>Roseobacteraceae</taxon>
        <taxon>Alloyangia</taxon>
    </lineage>
</organism>
<evidence type="ECO:0000313" key="3">
    <source>
        <dbReference type="EMBL" id="MCT4369469.1"/>
    </source>
</evidence>
<dbReference type="PRINTS" id="PR00313">
    <property type="entry name" value="CABNDNGRPT"/>
</dbReference>
<keyword evidence="4" id="KW-1185">Reference proteome</keyword>
<dbReference type="EMBL" id="NTHN02000004">
    <property type="protein sequence ID" value="MCT4369469.1"/>
    <property type="molecule type" value="Genomic_DNA"/>
</dbReference>
<dbReference type="InterPro" id="IPR011049">
    <property type="entry name" value="Serralysin-like_metalloprot_C"/>
</dbReference>
<sequence>MPTLYLFSLLLGGILWSVAGGTSPSDDEHVPEDRSSDDAEDTADLNGTSLIGTTGHDALSGGSGGDTLDGGAGNDTLRGGEGGRPPDRRRGQRPARGHAGLGHCAGRGRERHPAFCRRGAWRAGRAGGRRGD</sequence>
<dbReference type="Gene3D" id="2.150.10.10">
    <property type="entry name" value="Serralysin-like metalloprotease, C-terminal"/>
    <property type="match status" value="1"/>
</dbReference>
<keyword evidence="2" id="KW-0732">Signal</keyword>
<gene>
    <name evidence="3" type="ORF">CLG85_003570</name>
</gene>
<dbReference type="Proteomes" id="UP000217448">
    <property type="component" value="Unassembled WGS sequence"/>
</dbReference>
<protein>
    <submittedName>
        <fullName evidence="3">Uncharacterized protein</fullName>
    </submittedName>
</protein>
<dbReference type="InterPro" id="IPR018511">
    <property type="entry name" value="Hemolysin-typ_Ca-bd_CS"/>
</dbReference>
<dbReference type="Pfam" id="PF00353">
    <property type="entry name" value="HemolysinCabind"/>
    <property type="match status" value="1"/>
</dbReference>
<dbReference type="InterPro" id="IPR001343">
    <property type="entry name" value="Hemolysn_Ca-bd"/>
</dbReference>
<feature type="region of interest" description="Disordered" evidence="1">
    <location>
        <begin position="21"/>
        <end position="132"/>
    </location>
</feature>
<feature type="chain" id="PRO_5047056800" evidence="2">
    <location>
        <begin position="20"/>
        <end position="132"/>
    </location>
</feature>
<feature type="compositionally biased region" description="Gly residues" evidence="1">
    <location>
        <begin position="61"/>
        <end position="83"/>
    </location>
</feature>
<name>A0ABT2KGH3_9RHOB</name>
<dbReference type="PROSITE" id="PS00330">
    <property type="entry name" value="HEMOLYSIN_CALCIUM"/>
    <property type="match status" value="1"/>
</dbReference>
<evidence type="ECO:0000256" key="2">
    <source>
        <dbReference type="SAM" id="SignalP"/>
    </source>
</evidence>
<comment type="caution">
    <text evidence="3">The sequence shown here is derived from an EMBL/GenBank/DDBJ whole genome shotgun (WGS) entry which is preliminary data.</text>
</comment>
<feature type="signal peptide" evidence="2">
    <location>
        <begin position="1"/>
        <end position="19"/>
    </location>
</feature>
<reference evidence="4" key="1">
    <citation type="submission" date="2023-07" db="EMBL/GenBank/DDBJ databases">
        <title>Yangia mangrovi SAOS 153D genome.</title>
        <authorList>
            <person name="Verma A."/>
            <person name="Pal Y."/>
            <person name="Sundharam S."/>
            <person name="Bisht B."/>
            <person name="Srinivasan K."/>
        </authorList>
    </citation>
    <scope>NUCLEOTIDE SEQUENCE [LARGE SCALE GENOMIC DNA]</scope>
    <source>
        <strain evidence="4">SAOS 153D</strain>
    </source>
</reference>
<proteinExistence type="predicted"/>
<dbReference type="SUPFAM" id="SSF51120">
    <property type="entry name" value="beta-Roll"/>
    <property type="match status" value="1"/>
</dbReference>
<feature type="compositionally biased region" description="Basic and acidic residues" evidence="1">
    <location>
        <begin position="26"/>
        <end position="37"/>
    </location>
</feature>